<dbReference type="EMBL" id="BK015379">
    <property type="protein sequence ID" value="DAE03951.1"/>
    <property type="molecule type" value="Genomic_DNA"/>
</dbReference>
<protein>
    <submittedName>
        <fullName evidence="1">Uncharacterized protein</fullName>
    </submittedName>
</protein>
<accession>A0A8S5P9U1</accession>
<reference evidence="1" key="1">
    <citation type="journal article" date="2021" name="Proc. Natl. Acad. Sci. U.S.A.">
        <title>A Catalog of Tens of Thousands of Viruses from Human Metagenomes Reveals Hidden Associations with Chronic Diseases.</title>
        <authorList>
            <person name="Tisza M.J."/>
            <person name="Buck C.B."/>
        </authorList>
    </citation>
    <scope>NUCLEOTIDE SEQUENCE</scope>
    <source>
        <strain evidence="1">Ct2cn10</strain>
    </source>
</reference>
<organism evidence="1">
    <name type="scientific">Myoviridae sp. ct2cn10</name>
    <dbReference type="NCBI Taxonomy" id="2825022"/>
    <lineage>
        <taxon>Viruses</taxon>
        <taxon>Duplodnaviria</taxon>
        <taxon>Heunggongvirae</taxon>
        <taxon>Uroviricota</taxon>
        <taxon>Caudoviricetes</taxon>
    </lineage>
</organism>
<proteinExistence type="predicted"/>
<evidence type="ECO:0000313" key="1">
    <source>
        <dbReference type="EMBL" id="DAE03951.1"/>
    </source>
</evidence>
<sequence>MNIFWYVVKRKKGKNQMEYMVGYLYGQPDATKEELMEYVLEYCRENKFTLVLLFQMVPMLGLVNQIYPYEVTEETSACLEYAIQTIREHSNVRPIERKYNEILV</sequence>
<name>A0A8S5P9U1_9CAUD</name>